<protein>
    <submittedName>
        <fullName evidence="3">Glycoside hydrolase family 73</fullName>
    </submittedName>
</protein>
<evidence type="ECO:0000259" key="2">
    <source>
        <dbReference type="SMART" id="SM00047"/>
    </source>
</evidence>
<organism evidence="3 4">
    <name type="scientific">Paraglaciecola chathamensis</name>
    <dbReference type="NCBI Taxonomy" id="368405"/>
    <lineage>
        <taxon>Bacteria</taxon>
        <taxon>Pseudomonadati</taxon>
        <taxon>Pseudomonadota</taxon>
        <taxon>Gammaproteobacteria</taxon>
        <taxon>Alteromonadales</taxon>
        <taxon>Alteromonadaceae</taxon>
        <taxon>Paraglaciecola</taxon>
    </lineage>
</organism>
<dbReference type="AlphaFoldDB" id="A0A8H9I9A9"/>
<evidence type="ECO:0000313" key="4">
    <source>
        <dbReference type="Proteomes" id="UP000622604"/>
    </source>
</evidence>
<keyword evidence="1" id="KW-1133">Transmembrane helix</keyword>
<proteinExistence type="predicted"/>
<gene>
    <name evidence="3" type="ORF">GCM10011274_20010</name>
</gene>
<dbReference type="InterPro" id="IPR053195">
    <property type="entry name" value="Bax-like"/>
</dbReference>
<dbReference type="GO" id="GO:0004040">
    <property type="term" value="F:amidase activity"/>
    <property type="evidence" value="ECO:0007669"/>
    <property type="project" value="InterPro"/>
</dbReference>
<reference evidence="3" key="1">
    <citation type="journal article" date="2014" name="Int. J. Syst. Evol. Microbiol.">
        <title>Complete genome sequence of Corynebacterium casei LMG S-19264T (=DSM 44701T), isolated from a smear-ripened cheese.</title>
        <authorList>
            <consortium name="US DOE Joint Genome Institute (JGI-PGF)"/>
            <person name="Walter F."/>
            <person name="Albersmeier A."/>
            <person name="Kalinowski J."/>
            <person name="Ruckert C."/>
        </authorList>
    </citation>
    <scope>NUCLEOTIDE SEQUENCE</scope>
    <source>
        <strain evidence="3">KCTC 32337</strain>
    </source>
</reference>
<feature type="transmembrane region" description="Helical" evidence="1">
    <location>
        <begin position="12"/>
        <end position="31"/>
    </location>
</feature>
<dbReference type="InterPro" id="IPR002901">
    <property type="entry name" value="MGlyc_endo_b_GlcNAc-like_dom"/>
</dbReference>
<keyword evidence="3" id="KW-0378">Hydrolase</keyword>
<dbReference type="PANTHER" id="PTHR40572">
    <property type="entry name" value="PROTEIN BAX"/>
    <property type="match status" value="1"/>
</dbReference>
<accession>A0A8H9I9A9</accession>
<dbReference type="PANTHER" id="PTHR40572:SF1">
    <property type="entry name" value="PROTEIN BAX"/>
    <property type="match status" value="1"/>
</dbReference>
<dbReference type="EMBL" id="BMZC01000005">
    <property type="protein sequence ID" value="GGZ62056.1"/>
    <property type="molecule type" value="Genomic_DNA"/>
</dbReference>
<sequence>MPKTHDKYQKLRYFAAACGLFAIMYIADDYFDSQLPDTKLELTETELRILIDDFDRKSTSSTDSGKSKTVPNFKQYDDVTEKKKAFFAYLLPEIRHQNKITLIKRKAIMSIAQQLEGHQTLSPFTVKLLKNMRREYKIDKGLTDLQSTAVLLHRVDMIPPELVLIQAANESGWGTSRFARKGYNFFGLWCFKQGCGFVPKRRNEGTVHEVAKFKNLSHAVKTYIRNLNRHYAYKELRDIRADLRAQDKPITAKALVHGLQSYSERGQDYIDELLSMMRVNKEHMNL</sequence>
<dbReference type="RefSeq" id="WP_191865917.1">
    <property type="nucleotide sequence ID" value="NZ_BMZC01000005.1"/>
</dbReference>
<comment type="caution">
    <text evidence="3">The sequence shown here is derived from an EMBL/GenBank/DDBJ whole genome shotgun (WGS) entry which is preliminary data.</text>
</comment>
<evidence type="ECO:0000313" key="3">
    <source>
        <dbReference type="EMBL" id="GGZ62056.1"/>
    </source>
</evidence>
<dbReference type="Gene3D" id="1.10.530.10">
    <property type="match status" value="1"/>
</dbReference>
<keyword evidence="1" id="KW-0812">Transmembrane</keyword>
<dbReference type="SMART" id="SM00047">
    <property type="entry name" value="LYZ2"/>
    <property type="match status" value="1"/>
</dbReference>
<reference evidence="3" key="2">
    <citation type="submission" date="2020-09" db="EMBL/GenBank/DDBJ databases">
        <authorList>
            <person name="Sun Q."/>
            <person name="Kim S."/>
        </authorList>
    </citation>
    <scope>NUCLEOTIDE SEQUENCE</scope>
    <source>
        <strain evidence="3">KCTC 32337</strain>
    </source>
</reference>
<feature type="domain" description="Mannosyl-glycoprotein endo-beta-N-acetylglucosamidase-like" evidence="2">
    <location>
        <begin position="131"/>
        <end position="270"/>
    </location>
</feature>
<keyword evidence="1" id="KW-0472">Membrane</keyword>
<dbReference type="Proteomes" id="UP000622604">
    <property type="component" value="Unassembled WGS sequence"/>
</dbReference>
<name>A0A8H9I9A9_9ALTE</name>
<evidence type="ECO:0000256" key="1">
    <source>
        <dbReference type="SAM" id="Phobius"/>
    </source>
</evidence>
<dbReference type="Pfam" id="PF01832">
    <property type="entry name" value="Glucosaminidase"/>
    <property type="match status" value="1"/>
</dbReference>